<evidence type="ECO:0000313" key="1">
    <source>
        <dbReference type="EMBL" id="GAH66468.1"/>
    </source>
</evidence>
<sequence length="87" mass="9347">DTLDLGAILFQDNNIIHISGNIYAVAYQNGSILTITINDAGGIGSVIDTLAFDAVGSQLRTIHISGDIYAIVYRGHTTALFPARWLQ</sequence>
<protein>
    <submittedName>
        <fullName evidence="1">Uncharacterized protein</fullName>
    </submittedName>
</protein>
<proteinExistence type="predicted"/>
<dbReference type="EMBL" id="BARU01026758">
    <property type="protein sequence ID" value="GAH66468.1"/>
    <property type="molecule type" value="Genomic_DNA"/>
</dbReference>
<reference evidence="1" key="1">
    <citation type="journal article" date="2014" name="Front. Microbiol.">
        <title>High frequency of phylogenetically diverse reductive dehalogenase-homologous genes in deep subseafloor sedimentary metagenomes.</title>
        <authorList>
            <person name="Kawai M."/>
            <person name="Futagami T."/>
            <person name="Toyoda A."/>
            <person name="Takaki Y."/>
            <person name="Nishi S."/>
            <person name="Hori S."/>
            <person name="Arai W."/>
            <person name="Tsubouchi T."/>
            <person name="Morono Y."/>
            <person name="Uchiyama I."/>
            <person name="Ito T."/>
            <person name="Fujiyama A."/>
            <person name="Inagaki F."/>
            <person name="Takami H."/>
        </authorList>
    </citation>
    <scope>NUCLEOTIDE SEQUENCE</scope>
    <source>
        <strain evidence="1">Expedition CK06-06</strain>
    </source>
</reference>
<comment type="caution">
    <text evidence="1">The sequence shown here is derived from an EMBL/GenBank/DDBJ whole genome shotgun (WGS) entry which is preliminary data.</text>
</comment>
<name>X1J9Q5_9ZZZZ</name>
<organism evidence="1">
    <name type="scientific">marine sediment metagenome</name>
    <dbReference type="NCBI Taxonomy" id="412755"/>
    <lineage>
        <taxon>unclassified sequences</taxon>
        <taxon>metagenomes</taxon>
        <taxon>ecological metagenomes</taxon>
    </lineage>
</organism>
<accession>X1J9Q5</accession>
<gene>
    <name evidence="1" type="ORF">S03H2_42947</name>
</gene>
<feature type="non-terminal residue" evidence="1">
    <location>
        <position position="1"/>
    </location>
</feature>
<dbReference type="AlphaFoldDB" id="X1J9Q5"/>